<dbReference type="Proteomes" id="UP000032221">
    <property type="component" value="Unassembled WGS sequence"/>
</dbReference>
<dbReference type="EMBL" id="JXST01000007">
    <property type="protein sequence ID" value="KIU17738.1"/>
    <property type="molecule type" value="Genomic_DNA"/>
</dbReference>
<gene>
    <name evidence="1" type="ORF">TL10_07285</name>
</gene>
<name>A0A0D1J822_9MYCO</name>
<dbReference type="AlphaFoldDB" id="A0A0D1J822"/>
<organism evidence="1 2">
    <name type="scientific">Mycolicibacterium llatzerense</name>
    <dbReference type="NCBI Taxonomy" id="280871"/>
    <lineage>
        <taxon>Bacteria</taxon>
        <taxon>Bacillati</taxon>
        <taxon>Actinomycetota</taxon>
        <taxon>Actinomycetes</taxon>
        <taxon>Mycobacteriales</taxon>
        <taxon>Mycobacteriaceae</taxon>
        <taxon>Mycolicibacterium</taxon>
    </lineage>
</organism>
<sequence>MREVEFSTLDLATRKFWRTTGRGVDLDGGEAWLQAPLGSAGGGNSWLLEEAARRGGALLDGDPDAGLQPDLEGLSGPGFDAAAVHPMIHDFYTHTARWRMEVWSSWSPLFWPGGELISRMFGKRVQQLALPMRPLDVARGIDGRVSVITDGGGEQVAAGWIRTLRGNGDTVFSGCYSRRTLPGAERPSVHVTFPLEEGNVQVFLQPQHLPDGGLRLSSPAGPWGAEGAYVLVRDRGRYFARRAPVHETFDLYVDGEQVLRTDHVLRMWNMPAVRLHYKLERRGT</sequence>
<keyword evidence="2" id="KW-1185">Reference proteome</keyword>
<proteinExistence type="predicted"/>
<comment type="caution">
    <text evidence="1">The sequence shown here is derived from an EMBL/GenBank/DDBJ whole genome shotgun (WGS) entry which is preliminary data.</text>
</comment>
<protein>
    <recommendedName>
        <fullName evidence="3">DUF4166 domain-containing protein</fullName>
    </recommendedName>
</protein>
<dbReference type="STRING" id="280871.TL10_07285"/>
<accession>A0A0D1J822</accession>
<dbReference type="PATRIC" id="fig|280871.6.peg.1509"/>
<reference evidence="1 2" key="1">
    <citation type="submission" date="2015-01" db="EMBL/GenBank/DDBJ databases">
        <title>Genome sequence of Mycobacterium llatzerense and Mycobacterium immunogenum recovered from brain abscess.</title>
        <authorList>
            <person name="Greninger A.L."/>
            <person name="Langelier C."/>
            <person name="Cunningham G."/>
            <person name="Chiu C.Y."/>
            <person name="Miller S."/>
        </authorList>
    </citation>
    <scope>NUCLEOTIDE SEQUENCE [LARGE SCALE GENOMIC DNA]</scope>
    <source>
        <strain evidence="1 2">CLUC14</strain>
    </source>
</reference>
<evidence type="ECO:0008006" key="3">
    <source>
        <dbReference type="Google" id="ProtNLM"/>
    </source>
</evidence>
<evidence type="ECO:0000313" key="2">
    <source>
        <dbReference type="Proteomes" id="UP000032221"/>
    </source>
</evidence>
<evidence type="ECO:0000313" key="1">
    <source>
        <dbReference type="EMBL" id="KIU17738.1"/>
    </source>
</evidence>